<feature type="domain" description="Aldehyde dehydrogenase" evidence="6">
    <location>
        <begin position="37"/>
        <end position="445"/>
    </location>
</feature>
<dbReference type="RefSeq" id="WP_216033757.1">
    <property type="nucleotide sequence ID" value="NZ_JAHKNG010000024.1"/>
</dbReference>
<dbReference type="PROSITE" id="PS00070">
    <property type="entry name" value="ALDEHYDE_DEHYDR_CYS"/>
    <property type="match status" value="1"/>
</dbReference>
<keyword evidence="1 3" id="KW-0560">Oxidoreductase</keyword>
<dbReference type="InterPro" id="IPR015590">
    <property type="entry name" value="Aldehyde_DH_dom"/>
</dbReference>
<evidence type="ECO:0000313" key="8">
    <source>
        <dbReference type="Proteomes" id="UP001166191"/>
    </source>
</evidence>
<dbReference type="Proteomes" id="UP001166191">
    <property type="component" value="Unassembled WGS sequence"/>
</dbReference>
<dbReference type="EMBL" id="JAHKNG010000024">
    <property type="protein sequence ID" value="MBU3031083.1"/>
    <property type="molecule type" value="Genomic_DNA"/>
</dbReference>
<proteinExistence type="inferred from homology"/>
<dbReference type="CDD" id="cd07133">
    <property type="entry name" value="ALDH_CALDH_CalB"/>
    <property type="match status" value="1"/>
</dbReference>
<dbReference type="PANTHER" id="PTHR43570:SF20">
    <property type="entry name" value="ALDEHYDE DEHYDROGENASE ALDX-RELATED"/>
    <property type="match status" value="1"/>
</dbReference>
<keyword evidence="2" id="KW-0520">NAD</keyword>
<dbReference type="Pfam" id="PF00171">
    <property type="entry name" value="Aldedh"/>
    <property type="match status" value="1"/>
</dbReference>
<sequence length="476" mass="52324">MQATVVATLPQPENETRRLFDIQHRASRDEPAPGYELRRDRLDRLRKMLVENDTALVEAINADFGNRSNHETELFEIVTVLNALRHTRKHFKRWMRDERRPVDLAFKPASARIRHEPLGVVGIIAPWNFPMQTALTPLVDALAAGNRAMIKPSEFTPRFSELLRNLVAKYFDEAELTVITGGVEVAQGFSSLPFDHLVFTGSTAVGRKVMESAAKNLTPVTLELGGKSPVIVANEYPLEQAAQSVAFGKFSNSGQICVAPDYALVPRAKVEAFARAVIAQAKKSFPTVAQNPDYTSMISERHRQRLVDAIEEARAAGATVLTHEDEGMGQARKIGPTVVINAPKDGVLMNEEIFGPVLLVKPYDTLNDALAYIRDRDRPLAMYVFTKDRAVEEKLLNGAISGGVTVNGTVLHVGQDTLPFGGVGPSGMGAYHGIDGFRRLSHARSVHKVGFINGFEKMGPPWGGLANSAAKFLKRR</sequence>
<evidence type="ECO:0000256" key="2">
    <source>
        <dbReference type="ARBA" id="ARBA00023027"/>
    </source>
</evidence>
<accession>A0ABS6AKK0</accession>
<comment type="similarity">
    <text evidence="3 5">Belongs to the aldehyde dehydrogenase family.</text>
</comment>
<evidence type="ECO:0000313" key="7">
    <source>
        <dbReference type="EMBL" id="MBU3031083.1"/>
    </source>
</evidence>
<evidence type="ECO:0000259" key="6">
    <source>
        <dbReference type="Pfam" id="PF00171"/>
    </source>
</evidence>
<reference evidence="7" key="1">
    <citation type="submission" date="2021-06" db="EMBL/GenBank/DDBJ databases">
        <title>Paracoccus bacterium XHP0099 sp. nov., isolated from the surface waters of the Yellow Sea.</title>
        <authorList>
            <person name="Xue H."/>
            <person name="Zhang D."/>
        </authorList>
    </citation>
    <scope>NUCLEOTIDE SEQUENCE</scope>
    <source>
        <strain evidence="7">XHP0099</strain>
    </source>
</reference>
<dbReference type="InterPro" id="IPR012394">
    <property type="entry name" value="Aldehyde_DH_NAD(P)"/>
</dbReference>
<name>A0ABS6AKK0_9RHOB</name>
<dbReference type="PROSITE" id="PS00687">
    <property type="entry name" value="ALDEHYDE_DEHYDR_GLU"/>
    <property type="match status" value="1"/>
</dbReference>
<evidence type="ECO:0000256" key="1">
    <source>
        <dbReference type="ARBA" id="ARBA00023002"/>
    </source>
</evidence>
<dbReference type="InterPro" id="IPR029510">
    <property type="entry name" value="Ald_DH_CS_GLU"/>
</dbReference>
<evidence type="ECO:0000256" key="3">
    <source>
        <dbReference type="PIRNR" id="PIRNR036492"/>
    </source>
</evidence>
<feature type="active site" evidence="4">
    <location>
        <position position="223"/>
    </location>
</feature>
<comment type="caution">
    <text evidence="7">The sequence shown here is derived from an EMBL/GenBank/DDBJ whole genome shotgun (WGS) entry which is preliminary data.</text>
</comment>
<keyword evidence="8" id="KW-1185">Reference proteome</keyword>
<dbReference type="PANTHER" id="PTHR43570">
    <property type="entry name" value="ALDEHYDE DEHYDROGENASE"/>
    <property type="match status" value="1"/>
</dbReference>
<evidence type="ECO:0000256" key="5">
    <source>
        <dbReference type="RuleBase" id="RU003345"/>
    </source>
</evidence>
<evidence type="ECO:0000256" key="4">
    <source>
        <dbReference type="PROSITE-ProRule" id="PRU10007"/>
    </source>
</evidence>
<organism evidence="7 8">
    <name type="scientific">Paracoccus marinaquae</name>
    <dbReference type="NCBI Taxonomy" id="2841926"/>
    <lineage>
        <taxon>Bacteria</taxon>
        <taxon>Pseudomonadati</taxon>
        <taxon>Pseudomonadota</taxon>
        <taxon>Alphaproteobacteria</taxon>
        <taxon>Rhodobacterales</taxon>
        <taxon>Paracoccaceae</taxon>
        <taxon>Paracoccus</taxon>
    </lineage>
</organism>
<dbReference type="PIRSF" id="PIRSF036492">
    <property type="entry name" value="ALDH"/>
    <property type="match status" value="1"/>
</dbReference>
<protein>
    <recommendedName>
        <fullName evidence="3">Aldehyde dehydrogenase</fullName>
    </recommendedName>
</protein>
<gene>
    <name evidence="7" type="ORF">KNW02_13250</name>
</gene>
<dbReference type="InterPro" id="IPR016160">
    <property type="entry name" value="Ald_DH_CS_CYS"/>
</dbReference>